<proteinExistence type="inferred from homology"/>
<protein>
    <submittedName>
        <fullName evidence="4">L-alanine-DL-glutamate epimerase-like enolase superfamily enzyme</fullName>
    </submittedName>
</protein>
<dbReference type="SUPFAM" id="SSF54826">
    <property type="entry name" value="Enolase N-terminal domain-like"/>
    <property type="match status" value="1"/>
</dbReference>
<dbReference type="InterPro" id="IPR029065">
    <property type="entry name" value="Enolase_C-like"/>
</dbReference>
<keyword evidence="5" id="KW-1185">Reference proteome</keyword>
<dbReference type="Gene3D" id="3.20.20.120">
    <property type="entry name" value="Enolase-like C-terminal domain"/>
    <property type="match status" value="1"/>
</dbReference>
<accession>A0ABS2QS45</accession>
<dbReference type="SFLD" id="SFLDG00180">
    <property type="entry name" value="muconate_cycloisomerase"/>
    <property type="match status" value="1"/>
</dbReference>
<dbReference type="Pfam" id="PF13378">
    <property type="entry name" value="MR_MLE_C"/>
    <property type="match status" value="1"/>
</dbReference>
<evidence type="ECO:0000256" key="1">
    <source>
        <dbReference type="ARBA" id="ARBA00008031"/>
    </source>
</evidence>
<evidence type="ECO:0000313" key="4">
    <source>
        <dbReference type="EMBL" id="MBM7702283.1"/>
    </source>
</evidence>
<dbReference type="InterPro" id="IPR013342">
    <property type="entry name" value="Mandelate_racemase_C"/>
</dbReference>
<evidence type="ECO:0000256" key="2">
    <source>
        <dbReference type="ARBA" id="ARBA00022723"/>
    </source>
</evidence>
<organism evidence="4 5">
    <name type="scientific">Priestia iocasae</name>
    <dbReference type="NCBI Taxonomy" id="2291674"/>
    <lineage>
        <taxon>Bacteria</taxon>
        <taxon>Bacillati</taxon>
        <taxon>Bacillota</taxon>
        <taxon>Bacilli</taxon>
        <taxon>Bacillales</taxon>
        <taxon>Bacillaceae</taxon>
        <taxon>Priestia</taxon>
    </lineage>
</organism>
<dbReference type="Proteomes" id="UP000809829">
    <property type="component" value="Unassembled WGS sequence"/>
</dbReference>
<sequence>MKCRYEVEKLALKTPFISHRGRISDVTQLFITINWNEYEGYGTCLFQVDSNAADFLSESEQACNDILKGHTPFERELVMSEIDSDERVPASLRVALEMALHDLAGKVANLPLYKLWGLDQLSIPQTSLSISSLPEDELLQEVEAHLNWPILKFKITSLSDIQTIGRVRALYKGRIWVDGNGSLNVVEAMEAVKLVERFEVELFEQPIPAGQLHDLQALSSHSSVKIVADEDCCTPLDLIRLVNCVDVINIKLIKCKGLDTALSMIRFAKHLGFEVMLGCKTESVLGVSAIANLAGLADYVDFDGHVDIVNDLFKGVGIEEGTVLLSDSPGLGVSLNR</sequence>
<dbReference type="InterPro" id="IPR029017">
    <property type="entry name" value="Enolase-like_N"/>
</dbReference>
<feature type="domain" description="Mandelate racemase/muconate lactonizing enzyme C-terminal" evidence="3">
    <location>
        <begin position="135"/>
        <end position="225"/>
    </location>
</feature>
<dbReference type="PANTHER" id="PTHR48080">
    <property type="entry name" value="D-GALACTONATE DEHYDRATASE-RELATED"/>
    <property type="match status" value="1"/>
</dbReference>
<comment type="caution">
    <text evidence="4">The sequence shown here is derived from an EMBL/GenBank/DDBJ whole genome shotgun (WGS) entry which is preliminary data.</text>
</comment>
<dbReference type="InterPro" id="IPR036849">
    <property type="entry name" value="Enolase-like_C_sf"/>
</dbReference>
<dbReference type="RefSeq" id="WP_205185038.1">
    <property type="nucleotide sequence ID" value="NZ_JAFBFC010000002.1"/>
</dbReference>
<dbReference type="Gene3D" id="3.30.390.10">
    <property type="entry name" value="Enolase-like, N-terminal domain"/>
    <property type="match status" value="1"/>
</dbReference>
<name>A0ABS2QS45_9BACI</name>
<dbReference type="PANTHER" id="PTHR48080:SF3">
    <property type="entry name" value="ENOLASE SUPERFAMILY MEMBER DDB_G0284701"/>
    <property type="match status" value="1"/>
</dbReference>
<dbReference type="SFLD" id="SFLDS00001">
    <property type="entry name" value="Enolase"/>
    <property type="match status" value="1"/>
</dbReference>
<dbReference type="InterPro" id="IPR034593">
    <property type="entry name" value="DgoD-like"/>
</dbReference>
<reference evidence="4 5" key="1">
    <citation type="submission" date="2021-01" db="EMBL/GenBank/DDBJ databases">
        <title>Genomic Encyclopedia of Type Strains, Phase IV (KMG-IV): sequencing the most valuable type-strain genomes for metagenomic binning, comparative biology and taxonomic classification.</title>
        <authorList>
            <person name="Goeker M."/>
        </authorList>
    </citation>
    <scope>NUCLEOTIDE SEQUENCE [LARGE SCALE GENOMIC DNA]</scope>
    <source>
        <strain evidence="4 5">DSM 104297</strain>
    </source>
</reference>
<evidence type="ECO:0000313" key="5">
    <source>
        <dbReference type="Proteomes" id="UP000809829"/>
    </source>
</evidence>
<dbReference type="Pfam" id="PF02746">
    <property type="entry name" value="MR_MLE_N"/>
    <property type="match status" value="1"/>
</dbReference>
<dbReference type="SMART" id="SM00922">
    <property type="entry name" value="MR_MLE"/>
    <property type="match status" value="1"/>
</dbReference>
<evidence type="ECO:0000259" key="3">
    <source>
        <dbReference type="SMART" id="SM00922"/>
    </source>
</evidence>
<dbReference type="EMBL" id="JAFBFC010000002">
    <property type="protein sequence ID" value="MBM7702283.1"/>
    <property type="molecule type" value="Genomic_DNA"/>
</dbReference>
<comment type="similarity">
    <text evidence="1">Belongs to the mandelate racemase/muconate lactonizing enzyme family.</text>
</comment>
<keyword evidence="2" id="KW-0479">Metal-binding</keyword>
<gene>
    <name evidence="4" type="ORF">JOC83_001117</name>
</gene>
<dbReference type="SUPFAM" id="SSF51604">
    <property type="entry name" value="Enolase C-terminal domain-like"/>
    <property type="match status" value="1"/>
</dbReference>
<dbReference type="InterPro" id="IPR013341">
    <property type="entry name" value="Mandelate_racemase_N_dom"/>
</dbReference>